<comment type="caution">
    <text evidence="1">The sequence shown here is derived from an EMBL/GenBank/DDBJ whole genome shotgun (WGS) entry which is preliminary data.</text>
</comment>
<dbReference type="Proteomes" id="UP000183385">
    <property type="component" value="Unassembled WGS sequence"/>
</dbReference>
<gene>
    <name evidence="1" type="ORF">SAMN05216577_1661</name>
</gene>
<proteinExistence type="predicted"/>
<protein>
    <submittedName>
        <fullName evidence="1">Uncharacterized protein</fullName>
    </submittedName>
</protein>
<dbReference type="EMBL" id="FOLS01000066">
    <property type="protein sequence ID" value="SFE08556.1"/>
    <property type="molecule type" value="Genomic_DNA"/>
</dbReference>
<name>A0AAQ1KQ98_9PSED</name>
<evidence type="ECO:0000313" key="1">
    <source>
        <dbReference type="EMBL" id="SFE08556.1"/>
    </source>
</evidence>
<dbReference type="AlphaFoldDB" id="A0AAQ1KQ98"/>
<organism evidence="1 2">
    <name type="scientific">Pseudomonas citronellolis</name>
    <dbReference type="NCBI Taxonomy" id="53408"/>
    <lineage>
        <taxon>Bacteria</taxon>
        <taxon>Pseudomonadati</taxon>
        <taxon>Pseudomonadota</taxon>
        <taxon>Gammaproteobacteria</taxon>
        <taxon>Pseudomonadales</taxon>
        <taxon>Pseudomonadaceae</taxon>
        <taxon>Pseudomonas</taxon>
    </lineage>
</organism>
<reference evidence="1 2" key="1">
    <citation type="submission" date="2016-10" db="EMBL/GenBank/DDBJ databases">
        <authorList>
            <person name="Varghese N."/>
            <person name="Submissions S."/>
        </authorList>
    </citation>
    <scope>NUCLEOTIDE SEQUENCE [LARGE SCALE GENOMIC DNA]</scope>
    <source>
        <strain evidence="1 2">LMG 18378</strain>
    </source>
</reference>
<keyword evidence="2" id="KW-1185">Reference proteome</keyword>
<sequence length="44" mass="5065">MKKKAHSELQNLLISCFAHIYAPQSTHPLSHHSFPYIASYSDQH</sequence>
<accession>A0AAQ1KQ98</accession>
<evidence type="ECO:0000313" key="2">
    <source>
        <dbReference type="Proteomes" id="UP000183385"/>
    </source>
</evidence>